<dbReference type="EMBL" id="JBHZOL010000065">
    <property type="protein sequence ID" value="MFE4106436.1"/>
    <property type="molecule type" value="Genomic_DNA"/>
</dbReference>
<proteinExistence type="predicted"/>
<dbReference type="InterPro" id="IPR030917">
    <property type="entry name" value="Cyanoexo_CrtB_assoc"/>
</dbReference>
<name>A0ABW6IE50_9CYAN</name>
<comment type="caution">
    <text evidence="1">The sequence shown here is derived from an EMBL/GenBank/DDBJ whole genome shotgun (WGS) entry which is preliminary data.</text>
</comment>
<dbReference type="NCBIfam" id="TIGR04533">
    <property type="entry name" value="cyanosortB_assc"/>
    <property type="match status" value="1"/>
</dbReference>
<keyword evidence="2" id="KW-1185">Reference proteome</keyword>
<organism evidence="1 2">
    <name type="scientific">Almyronema epifaneia S1</name>
    <dbReference type="NCBI Taxonomy" id="2991925"/>
    <lineage>
        <taxon>Bacteria</taxon>
        <taxon>Bacillati</taxon>
        <taxon>Cyanobacteriota</taxon>
        <taxon>Cyanophyceae</taxon>
        <taxon>Nodosilineales</taxon>
        <taxon>Nodosilineaceae</taxon>
        <taxon>Almyronema</taxon>
        <taxon>Almyronema epifaneia</taxon>
    </lineage>
</organism>
<evidence type="ECO:0000313" key="2">
    <source>
        <dbReference type="Proteomes" id="UP001600165"/>
    </source>
</evidence>
<accession>A0ABW6IE50</accession>
<gene>
    <name evidence="1" type="ORF">ACFVKH_09125</name>
</gene>
<dbReference type="RefSeq" id="WP_377964187.1">
    <property type="nucleotide sequence ID" value="NZ_JBHZOL010000065.1"/>
</dbReference>
<evidence type="ECO:0000313" key="1">
    <source>
        <dbReference type="EMBL" id="MFE4106436.1"/>
    </source>
</evidence>
<reference evidence="1 2" key="1">
    <citation type="submission" date="2024-10" db="EMBL/GenBank/DDBJ databases">
        <authorList>
            <person name="Ratan Roy A."/>
            <person name="Morales Sandoval P.H."/>
            <person name="De Los Santos Villalobos S."/>
            <person name="Chakraborty S."/>
            <person name="Mukherjee J."/>
        </authorList>
    </citation>
    <scope>NUCLEOTIDE SEQUENCE [LARGE SCALE GENOMIC DNA]</scope>
    <source>
        <strain evidence="1 2">S1</strain>
    </source>
</reference>
<sequence>MSLKLSPQLTKGLLIAVLAVLVAIAALPNYVGGNWPWTKPPEVQRIEQLKAVSEAGVSIANWQTVQSQTVEISGHDWFLMELQSPNPTPLLATATLLLRPQPWHTEQPEVEWIDLMGSQGWQIESPQSLRLSSPTTDDLAVQARFFRGRNERGTFAVLQWYAWSDGGHYSPSHWFVADQIKQWRDRQRLPWVAVCLITAMEPLSSLEPYEASMSDLASQVQASLQSGPLASNLLSLFGTPA</sequence>
<dbReference type="Proteomes" id="UP001600165">
    <property type="component" value="Unassembled WGS sequence"/>
</dbReference>
<protein>
    <submittedName>
        <fullName evidence="1">Cyanoexosortase B system-associated protein</fullName>
    </submittedName>
</protein>